<name>A0A6B0RYF4_9CETA</name>
<evidence type="ECO:0000313" key="22">
    <source>
        <dbReference type="Proteomes" id="UP000322234"/>
    </source>
</evidence>
<evidence type="ECO:0000256" key="3">
    <source>
        <dbReference type="ARBA" id="ARBA00011738"/>
    </source>
</evidence>
<dbReference type="InterPro" id="IPR044861">
    <property type="entry name" value="IPNS-like_FE2OG_OXY"/>
</dbReference>
<evidence type="ECO:0000256" key="4">
    <source>
        <dbReference type="ARBA" id="ARBA00012264"/>
    </source>
</evidence>
<sequence length="908" mass="104674">MFTMDSYISFSKIEFKFFIDIRPFRDIPVSYSSVSLAMAFVVFHILADETGKYVYRIKDSQGNGNLLANAEVHDSDFLLVELILNSRRLAENLEGSGVHLGLGTSPLQLRLRWTTSELAGMYYLSPCCFVLIGAAVSVKRADPFSFDIKITFKNFFFLIFANLKLRLSVEKVSWKDRKFIPLSKIKDKLLVITVATKESDGFHRFMQSAKYFNYTVKVLGQGEEWRGGDGINTIGGGQKVRLMKEVMEHYANQEDLVVLFTECFNVIFAGGPEEVLKKFQKSNHKVVFAADGILWPDKRLADKYPIVHIGKRYLNSGGFIGYAPYINRIVQQWNLQDNDDDQLFYTKIYIDPLKREAINITLDHKCKIFQTLNGAVDEVVLKFENGKARAKNVFYETLPVMINGNGPTKILLNYFGNYIPNAWTQDNGCTFCEVDTIDLSAVDVYPNVTIGVFIEQPTPFLPRFLNTLLTLDYPKEALKFFIHNKEVYHEKDIKVFFDKAKHEITTIKIVGPEENLSQAEARNMGMDFCRQDKNCEYYFSVDADVVLTNPRTLKILIEQNRKIIAPLVTRHGKLWSNFWGALSPDGYYARSEDYVDIVQGNRVGIWNVPYMANVYLIKGKTLRSEMIERNYFVRDKLDPDMALCRNAREMTLQREKDSPTPETFQMLSPPKGVFMYISNRHEFGRLLSTANYNISHFNNDLWQIFENPVDWKEKYINRDYSKIFTENIVEQPCPDVFWFPIFSEKACDELVEEMEHYGQWSGGKHHDSRISGGYENVPTDDIHMKQIGLENVWLHFIREFIAPVTLKVFAGYYTKGFALLNFVVKYSPERQRSLRPHHDASTFTINIALNNVGEDFQGGGCKFLRYNCSIESPRKGWSFMHPGRLTHLHEGLPVKNGTRYIAVSFIDP</sequence>
<dbReference type="CDD" id="cd23003">
    <property type="entry name" value="GT_LH2"/>
    <property type="match status" value="1"/>
</dbReference>
<evidence type="ECO:0000256" key="11">
    <source>
        <dbReference type="ARBA" id="ARBA00023002"/>
    </source>
</evidence>
<dbReference type="Gene3D" id="2.60.120.620">
    <property type="entry name" value="q2cbj1_9rhob like domain"/>
    <property type="match status" value="1"/>
</dbReference>
<dbReference type="FunFam" id="2.60.120.620:FF:000004">
    <property type="entry name" value="Procollagen-lysine,2-oxoglutarate 5-dioxygenase 2"/>
    <property type="match status" value="1"/>
</dbReference>
<keyword evidence="22" id="KW-1185">Reference proteome</keyword>
<comment type="cofactor">
    <cofactor evidence="2">
        <name>L-ascorbate</name>
        <dbReference type="ChEBI" id="CHEBI:38290"/>
    </cofactor>
</comment>
<protein>
    <recommendedName>
        <fullName evidence="18">Procollagen-lysine,2-oxoglutarate 5-dioxygenase 2</fullName>
        <ecNumber evidence="4">1.14.11.4</ecNumber>
    </recommendedName>
    <alternativeName>
        <fullName evidence="19">Lysyl hydroxylase 2</fullName>
    </alternativeName>
</protein>
<reference evidence="21" key="1">
    <citation type="submission" date="2019-10" db="EMBL/GenBank/DDBJ databases">
        <title>The sequence and de novo assembly of the wild yak genome.</title>
        <authorList>
            <person name="Liu Y."/>
        </authorList>
    </citation>
    <scope>NUCLEOTIDE SEQUENCE [LARGE SCALE GENOMIC DNA]</scope>
    <source>
        <strain evidence="21">WY2019</strain>
    </source>
</reference>
<evidence type="ECO:0000259" key="20">
    <source>
        <dbReference type="PROSITE" id="PS51471"/>
    </source>
</evidence>
<dbReference type="EMBL" id="VBQZ03000118">
    <property type="protein sequence ID" value="MXQ94642.1"/>
    <property type="molecule type" value="Genomic_DNA"/>
</dbReference>
<comment type="function">
    <text evidence="17">Forms hydroxylysine residues in -Xaa-Lys-Gly- sequences in collagens. These hydroxylysines serve as sites of attachment for carbohydrate units and are essential for the stability of the intermolecular collagen cross-links.</text>
</comment>
<evidence type="ECO:0000256" key="13">
    <source>
        <dbReference type="ARBA" id="ARBA00023136"/>
    </source>
</evidence>
<evidence type="ECO:0000256" key="9">
    <source>
        <dbReference type="ARBA" id="ARBA00022896"/>
    </source>
</evidence>
<evidence type="ECO:0000256" key="19">
    <source>
        <dbReference type="ARBA" id="ARBA00078010"/>
    </source>
</evidence>
<evidence type="ECO:0000256" key="8">
    <source>
        <dbReference type="ARBA" id="ARBA00022824"/>
    </source>
</evidence>
<evidence type="ECO:0000256" key="5">
    <source>
        <dbReference type="ARBA" id="ARBA00022553"/>
    </source>
</evidence>
<comment type="cofactor">
    <cofactor evidence="1">
        <name>Fe(2+)</name>
        <dbReference type="ChEBI" id="CHEBI:29033"/>
    </cofactor>
</comment>
<dbReference type="SUPFAM" id="SSF53448">
    <property type="entry name" value="Nucleotide-diphospho-sugar transferases"/>
    <property type="match status" value="1"/>
</dbReference>
<keyword evidence="5" id="KW-0597">Phosphoprotein</keyword>
<keyword evidence="6" id="KW-0479">Metal-binding</keyword>
<dbReference type="Pfam" id="PF03171">
    <property type="entry name" value="2OG-FeII_Oxy"/>
    <property type="match status" value="1"/>
</dbReference>
<evidence type="ECO:0000256" key="15">
    <source>
        <dbReference type="ARBA" id="ARBA00037819"/>
    </source>
</evidence>
<evidence type="ECO:0000256" key="7">
    <source>
        <dbReference type="ARBA" id="ARBA00022729"/>
    </source>
</evidence>
<dbReference type="AlphaFoldDB" id="A0A6B0RYF4"/>
<keyword evidence="8" id="KW-0256">Endoplasmic reticulum</keyword>
<keyword evidence="13" id="KW-0472">Membrane</keyword>
<evidence type="ECO:0000256" key="17">
    <source>
        <dbReference type="ARBA" id="ARBA00057201"/>
    </source>
</evidence>
<evidence type="ECO:0000313" key="21">
    <source>
        <dbReference type="EMBL" id="MXQ94642.1"/>
    </source>
</evidence>
<comment type="catalytic activity">
    <reaction evidence="16">
        <text>L-lysyl-[collagen] + 2-oxoglutarate + O2 = (5R)-5-hydroxy-L-lysyl-[collagen] + succinate + CO2</text>
        <dbReference type="Rhea" id="RHEA:16569"/>
        <dbReference type="Rhea" id="RHEA-COMP:12751"/>
        <dbReference type="Rhea" id="RHEA-COMP:12752"/>
        <dbReference type="ChEBI" id="CHEBI:15379"/>
        <dbReference type="ChEBI" id="CHEBI:16526"/>
        <dbReference type="ChEBI" id="CHEBI:16810"/>
        <dbReference type="ChEBI" id="CHEBI:29969"/>
        <dbReference type="ChEBI" id="CHEBI:30031"/>
        <dbReference type="ChEBI" id="CHEBI:133442"/>
        <dbReference type="EC" id="1.14.11.4"/>
    </reaction>
</comment>
<dbReference type="GO" id="GO:0031418">
    <property type="term" value="F:L-ascorbic acid binding"/>
    <property type="evidence" value="ECO:0007669"/>
    <property type="project" value="UniProtKB-KW"/>
</dbReference>
<dbReference type="InterPro" id="IPR050757">
    <property type="entry name" value="Collagen_mod_GT25"/>
</dbReference>
<dbReference type="SMART" id="SM00702">
    <property type="entry name" value="P4Hc"/>
    <property type="match status" value="1"/>
</dbReference>
<comment type="caution">
    <text evidence="21">The sequence shown here is derived from an EMBL/GenBank/DDBJ whole genome shotgun (WGS) entry which is preliminary data.</text>
</comment>
<feature type="domain" description="Fe2OG dioxygenase" evidence="20">
    <location>
        <begin position="815"/>
        <end position="908"/>
    </location>
</feature>
<dbReference type="EC" id="1.14.11.4" evidence="4"/>
<proteinExistence type="predicted"/>
<dbReference type="GO" id="GO:0008475">
    <property type="term" value="F:procollagen-lysine 5-dioxygenase activity"/>
    <property type="evidence" value="ECO:0007669"/>
    <property type="project" value="UniProtKB-EC"/>
</dbReference>
<keyword evidence="10" id="KW-0223">Dioxygenase</keyword>
<dbReference type="PROSITE" id="PS01325">
    <property type="entry name" value="LYS_HYDROXYLASE"/>
    <property type="match status" value="1"/>
</dbReference>
<evidence type="ECO:0000256" key="16">
    <source>
        <dbReference type="ARBA" id="ARBA00047930"/>
    </source>
</evidence>
<accession>A0A6B0RYF4</accession>
<comment type="subcellular location">
    <subcellularLocation>
        <location evidence="15">Rough endoplasmic reticulum membrane</location>
        <topology evidence="15">Peripheral membrane protein</topology>
        <orientation evidence="15">Lumenal side</orientation>
    </subcellularLocation>
</comment>
<gene>
    <name evidence="21" type="ORF">E5288_WYG013874</name>
</gene>
<keyword evidence="14" id="KW-0325">Glycoprotein</keyword>
<evidence type="ECO:0000256" key="14">
    <source>
        <dbReference type="ARBA" id="ARBA00023180"/>
    </source>
</evidence>
<dbReference type="Gene3D" id="3.90.550.10">
    <property type="entry name" value="Spore Coat Polysaccharide Biosynthesis Protein SpsA, Chain A"/>
    <property type="match status" value="1"/>
</dbReference>
<dbReference type="Proteomes" id="UP000322234">
    <property type="component" value="Unassembled WGS sequence"/>
</dbReference>
<dbReference type="InterPro" id="IPR005123">
    <property type="entry name" value="Oxoglu/Fe-dep_dioxygenase_dom"/>
</dbReference>
<evidence type="ECO:0000256" key="12">
    <source>
        <dbReference type="ARBA" id="ARBA00023004"/>
    </source>
</evidence>
<evidence type="ECO:0000256" key="2">
    <source>
        <dbReference type="ARBA" id="ARBA00001961"/>
    </source>
</evidence>
<evidence type="ECO:0000256" key="18">
    <source>
        <dbReference type="ARBA" id="ARBA00074202"/>
    </source>
</evidence>
<dbReference type="PANTHER" id="PTHR10730">
    <property type="entry name" value="PROCOLLAGEN-LYSINE,2-OXOGLUTARATE 5-DIOXYGENASE/GLYCOSYLTRANSFERASE 25 FAMILY MEMBER"/>
    <property type="match status" value="1"/>
</dbReference>
<dbReference type="FunFam" id="3.90.550.10:FF:000140">
    <property type="entry name" value="Procollagen-lysine,2-oxoglutarate 5-dioxygenase 2"/>
    <property type="match status" value="1"/>
</dbReference>
<dbReference type="InterPro" id="IPR057589">
    <property type="entry name" value="GT_PLOD"/>
</dbReference>
<keyword evidence="7" id="KW-0732">Signal</keyword>
<evidence type="ECO:0000256" key="10">
    <source>
        <dbReference type="ARBA" id="ARBA00022964"/>
    </source>
</evidence>
<organism evidence="21 22">
    <name type="scientific">Bos mutus</name>
    <name type="common">wild yak</name>
    <dbReference type="NCBI Taxonomy" id="72004"/>
    <lineage>
        <taxon>Eukaryota</taxon>
        <taxon>Metazoa</taxon>
        <taxon>Chordata</taxon>
        <taxon>Craniata</taxon>
        <taxon>Vertebrata</taxon>
        <taxon>Euteleostomi</taxon>
        <taxon>Mammalia</taxon>
        <taxon>Eutheria</taxon>
        <taxon>Laurasiatheria</taxon>
        <taxon>Artiodactyla</taxon>
        <taxon>Ruminantia</taxon>
        <taxon>Pecora</taxon>
        <taxon>Bovidae</taxon>
        <taxon>Bovinae</taxon>
        <taxon>Bos</taxon>
    </lineage>
</organism>
<keyword evidence="9" id="KW-0847">Vitamin C</keyword>
<dbReference type="GO" id="GO:0005506">
    <property type="term" value="F:iron ion binding"/>
    <property type="evidence" value="ECO:0007669"/>
    <property type="project" value="InterPro"/>
</dbReference>
<dbReference type="PANTHER" id="PTHR10730:SF6">
    <property type="entry name" value="PROCOLLAGEN-LYSINE,2-OXOGLUTARATE 5-DIOXYGENASE 2"/>
    <property type="match status" value="1"/>
</dbReference>
<evidence type="ECO:0000256" key="6">
    <source>
        <dbReference type="ARBA" id="ARBA00022723"/>
    </source>
</evidence>
<evidence type="ECO:0000256" key="1">
    <source>
        <dbReference type="ARBA" id="ARBA00001954"/>
    </source>
</evidence>
<comment type="subunit">
    <text evidence="3">Homodimer.</text>
</comment>
<dbReference type="InterPro" id="IPR001006">
    <property type="entry name" value="Procol_lys_dOase"/>
</dbReference>
<keyword evidence="12" id="KW-0408">Iron</keyword>
<keyword evidence="11" id="KW-0560">Oxidoreductase</keyword>
<dbReference type="PROSITE" id="PS51471">
    <property type="entry name" value="FE2OG_OXY"/>
    <property type="match status" value="1"/>
</dbReference>
<dbReference type="Pfam" id="PF25342">
    <property type="entry name" value="GT_PLOD"/>
    <property type="match status" value="1"/>
</dbReference>
<dbReference type="InterPro" id="IPR006620">
    <property type="entry name" value="Pro_4_hyd_alph"/>
</dbReference>
<dbReference type="GO" id="GO:0030867">
    <property type="term" value="C:rough endoplasmic reticulum membrane"/>
    <property type="evidence" value="ECO:0007669"/>
    <property type="project" value="UniProtKB-SubCell"/>
</dbReference>
<dbReference type="InterPro" id="IPR029044">
    <property type="entry name" value="Nucleotide-diphossugar_trans"/>
</dbReference>